<dbReference type="PANTHER" id="PTHR15901">
    <property type="entry name" value="TESTICULAR HAPLOID EXPRESSED GENE PROTEIN"/>
    <property type="match status" value="1"/>
</dbReference>
<proteinExistence type="predicted"/>
<dbReference type="Pfam" id="PF14912">
    <property type="entry name" value="THEG"/>
    <property type="match status" value="2"/>
</dbReference>
<keyword evidence="1" id="KW-0677">Repeat</keyword>
<keyword evidence="3" id="KW-1185">Reference proteome</keyword>
<name>A0AA35WRR9_GEOBA</name>
<dbReference type="SMART" id="SM00705">
    <property type="entry name" value="THEG"/>
    <property type="match status" value="5"/>
</dbReference>
<organism evidence="2 3">
    <name type="scientific">Geodia barretti</name>
    <name type="common">Barrett's horny sponge</name>
    <dbReference type="NCBI Taxonomy" id="519541"/>
    <lineage>
        <taxon>Eukaryota</taxon>
        <taxon>Metazoa</taxon>
        <taxon>Porifera</taxon>
        <taxon>Demospongiae</taxon>
        <taxon>Heteroscleromorpha</taxon>
        <taxon>Tetractinellida</taxon>
        <taxon>Astrophorina</taxon>
        <taxon>Geodiidae</taxon>
        <taxon>Geodia</taxon>
    </lineage>
</organism>
<dbReference type="AlphaFoldDB" id="A0AA35WRR9"/>
<comment type="caution">
    <text evidence="2">The sequence shown here is derived from an EMBL/GenBank/DDBJ whole genome shotgun (WGS) entry which is preliminary data.</text>
</comment>
<gene>
    <name evidence="2" type="ORF">GBAR_LOCUS14007</name>
</gene>
<accession>A0AA35WRR9</accession>
<dbReference type="PANTHER" id="PTHR15901:SF16">
    <property type="entry name" value="TESTICULAR HAPLOID EXPRESSED GENE PROTEIN"/>
    <property type="match status" value="1"/>
</dbReference>
<dbReference type="InterPro" id="IPR042401">
    <property type="entry name" value="SPMAP2-like"/>
</dbReference>
<reference evidence="2" key="1">
    <citation type="submission" date="2023-03" db="EMBL/GenBank/DDBJ databases">
        <authorList>
            <person name="Steffen K."/>
            <person name="Cardenas P."/>
        </authorList>
    </citation>
    <scope>NUCLEOTIDE SEQUENCE</scope>
</reference>
<dbReference type="EMBL" id="CASHTH010002049">
    <property type="protein sequence ID" value="CAI8024042.1"/>
    <property type="molecule type" value="Genomic_DNA"/>
</dbReference>
<protein>
    <submittedName>
        <fullName evidence="2">Testicular haploid expressed gene protein-like</fullName>
    </submittedName>
</protein>
<dbReference type="Proteomes" id="UP001174909">
    <property type="component" value="Unassembled WGS sequence"/>
</dbReference>
<sequence>MTTVTIDANNLSRYRRLATPKSLPAGFLEDRRSVYWENGIPEKDYSKTTSFLLTRRQAQLVYSKRLHEDYIGDRPSPMWPVSPSALLATPTPRLLQLCTPKNVHLNYRPCRQVMTVVPKSAMNANPTIRLSYLARHKTYPPLLIKSRSEWDWCAWESDVSPAARTAQASTRVTELSHAKTDHPLYKPCREVEWSVTEAAKKHTATDLTVKLAHPKSRTSEDYDPRAWNVSHAALHAQASPRLVELATPLPRKCRQQKS</sequence>
<dbReference type="InterPro" id="IPR006623">
    <property type="entry name" value="THEG"/>
</dbReference>
<evidence type="ECO:0000256" key="1">
    <source>
        <dbReference type="ARBA" id="ARBA00022737"/>
    </source>
</evidence>
<dbReference type="GO" id="GO:0007283">
    <property type="term" value="P:spermatogenesis"/>
    <property type="evidence" value="ECO:0007669"/>
    <property type="project" value="TreeGrafter"/>
</dbReference>
<evidence type="ECO:0000313" key="3">
    <source>
        <dbReference type="Proteomes" id="UP001174909"/>
    </source>
</evidence>
<evidence type="ECO:0000313" key="2">
    <source>
        <dbReference type="EMBL" id="CAI8024042.1"/>
    </source>
</evidence>